<feature type="domain" description="Plastocyanin-like" evidence="8">
    <location>
        <begin position="79"/>
        <end position="193"/>
    </location>
</feature>
<evidence type="ECO:0000259" key="7">
    <source>
        <dbReference type="Pfam" id="PF07731"/>
    </source>
</evidence>
<dbReference type="CDD" id="cd13861">
    <property type="entry name" value="CuRO_1_CumA_like"/>
    <property type="match status" value="1"/>
</dbReference>
<reference evidence="9 10" key="1">
    <citation type="submission" date="2023-07" db="EMBL/GenBank/DDBJ databases">
        <title>Paenibacillus sp. JX-17 nov. isolated from soil.</title>
        <authorList>
            <person name="Wan Y."/>
            <person name="Liu B."/>
        </authorList>
    </citation>
    <scope>NUCLEOTIDE SEQUENCE [LARGE SCALE GENOMIC DNA]</scope>
    <source>
        <strain evidence="9 10">JX-17</strain>
    </source>
</reference>
<evidence type="ECO:0000313" key="10">
    <source>
        <dbReference type="Proteomes" id="UP001240171"/>
    </source>
</evidence>
<feature type="region of interest" description="Disordered" evidence="4">
    <location>
        <begin position="28"/>
        <end position="64"/>
    </location>
</feature>
<keyword evidence="5" id="KW-0732">Signal</keyword>
<dbReference type="InterPro" id="IPR011707">
    <property type="entry name" value="Cu-oxidase-like_N"/>
</dbReference>
<feature type="compositionally biased region" description="Polar residues" evidence="4">
    <location>
        <begin position="39"/>
        <end position="57"/>
    </location>
</feature>
<evidence type="ECO:0000259" key="8">
    <source>
        <dbReference type="Pfam" id="PF07732"/>
    </source>
</evidence>
<name>A0ABT9CGM1_9BACL</name>
<feature type="chain" id="PRO_5046352299" evidence="5">
    <location>
        <begin position="22"/>
        <end position="502"/>
    </location>
</feature>
<evidence type="ECO:0000259" key="6">
    <source>
        <dbReference type="Pfam" id="PF00394"/>
    </source>
</evidence>
<dbReference type="Proteomes" id="UP001240171">
    <property type="component" value="Unassembled WGS sequence"/>
</dbReference>
<organism evidence="9 10">
    <name type="scientific">Paenibacillus lacisoli</name>
    <dbReference type="NCBI Taxonomy" id="3064525"/>
    <lineage>
        <taxon>Bacteria</taxon>
        <taxon>Bacillati</taxon>
        <taxon>Bacillota</taxon>
        <taxon>Bacilli</taxon>
        <taxon>Bacillales</taxon>
        <taxon>Paenibacillaceae</taxon>
        <taxon>Paenibacillus</taxon>
    </lineage>
</organism>
<proteinExistence type="predicted"/>
<evidence type="ECO:0000313" key="9">
    <source>
        <dbReference type="EMBL" id="MDO7906763.1"/>
    </source>
</evidence>
<dbReference type="Pfam" id="PF00394">
    <property type="entry name" value="Cu-oxidase"/>
    <property type="match status" value="1"/>
</dbReference>
<feature type="domain" description="Plastocyanin-like" evidence="6">
    <location>
        <begin position="206"/>
        <end position="292"/>
    </location>
</feature>
<dbReference type="InterPro" id="IPR045087">
    <property type="entry name" value="Cu-oxidase_fam"/>
</dbReference>
<dbReference type="Pfam" id="PF07731">
    <property type="entry name" value="Cu-oxidase_2"/>
    <property type="match status" value="1"/>
</dbReference>
<accession>A0ABT9CGM1</accession>
<dbReference type="Pfam" id="PF07732">
    <property type="entry name" value="Cu-oxidase_3"/>
    <property type="match status" value="1"/>
</dbReference>
<dbReference type="InterPro" id="IPR033138">
    <property type="entry name" value="Cu_oxidase_CS"/>
</dbReference>
<dbReference type="InterPro" id="IPR002355">
    <property type="entry name" value="Cu_oxidase_Cu_BS"/>
</dbReference>
<dbReference type="CDD" id="cd04202">
    <property type="entry name" value="CuRO_D2_2dMcoN_like"/>
    <property type="match status" value="1"/>
</dbReference>
<dbReference type="RefSeq" id="WP_305023960.1">
    <property type="nucleotide sequence ID" value="NZ_JAUQTB010000004.1"/>
</dbReference>
<protein>
    <submittedName>
        <fullName evidence="9">Multicopper oxidase family protein</fullName>
    </submittedName>
</protein>
<evidence type="ECO:0000256" key="4">
    <source>
        <dbReference type="SAM" id="MobiDB-lite"/>
    </source>
</evidence>
<dbReference type="PANTHER" id="PTHR11709">
    <property type="entry name" value="MULTI-COPPER OXIDASE"/>
    <property type="match status" value="1"/>
</dbReference>
<dbReference type="EMBL" id="JAUQTB010000004">
    <property type="protein sequence ID" value="MDO7906763.1"/>
    <property type="molecule type" value="Genomic_DNA"/>
</dbReference>
<evidence type="ECO:0000256" key="2">
    <source>
        <dbReference type="ARBA" id="ARBA00023002"/>
    </source>
</evidence>
<sequence length="502" mass="54654">MKGRKSFLYMAAVIGMVLILAGCKDQDGQAGAAHHDGHQSTVSSPSAQDTASNPTASPVTTVTTTPEILHGPVIRLTAEESNLDPGTGEKIPVWTYNNSVPGPQIRVKVGETVKVILTNKLPVPTTIHWHGVPVPNDQDGVPGVTQDAVEPGQTFTYEFKATTPGTYWYHSHQNSVQQVDKGLYGAFIVEDPKDTADRDYTLMLDEWFGASNLYTINGKTGHAAEKLTAKPGEKVRIRMINAGSLRHDMYLKDQMLSVVATDGQPVNGPQPFKDKLIGIAAGERYDIEFTMPASGGTVLEDRSEGDLAKGMTAQIVTEGSSSPEVPSTAASAASQGNRQLSLFDYNSYGTAAKPKFSLNEQYDKEYILELGTMQHDNGVMYTINGKAFPDVPPITVKEGDRVKVKMVNQSQNDDHPMHLHGHTFQVLERNGVPSSGAPIMKDTVDLQPGEEVTVAFLADNPGYWMYHCHVLSHASKGMMIDVNYEGYQSAYQPDEHAHNMPE</sequence>
<keyword evidence="10" id="KW-1185">Reference proteome</keyword>
<dbReference type="PROSITE" id="PS00080">
    <property type="entry name" value="MULTICOPPER_OXIDASE2"/>
    <property type="match status" value="1"/>
</dbReference>
<evidence type="ECO:0000256" key="3">
    <source>
        <dbReference type="ARBA" id="ARBA00023008"/>
    </source>
</evidence>
<feature type="signal peptide" evidence="5">
    <location>
        <begin position="1"/>
        <end position="21"/>
    </location>
</feature>
<comment type="caution">
    <text evidence="9">The sequence shown here is derived from an EMBL/GenBank/DDBJ whole genome shotgun (WGS) entry which is preliminary data.</text>
</comment>
<keyword evidence="1" id="KW-0479">Metal-binding</keyword>
<dbReference type="PANTHER" id="PTHR11709:SF394">
    <property type="entry name" value="FI03373P-RELATED"/>
    <property type="match status" value="1"/>
</dbReference>
<dbReference type="SUPFAM" id="SSF49503">
    <property type="entry name" value="Cupredoxins"/>
    <property type="match status" value="3"/>
</dbReference>
<dbReference type="InterPro" id="IPR008972">
    <property type="entry name" value="Cupredoxin"/>
</dbReference>
<keyword evidence="3" id="KW-0186">Copper</keyword>
<dbReference type="Gene3D" id="2.60.40.420">
    <property type="entry name" value="Cupredoxins - blue copper proteins"/>
    <property type="match status" value="2"/>
</dbReference>
<feature type="domain" description="Plastocyanin-like" evidence="7">
    <location>
        <begin position="377"/>
        <end position="483"/>
    </location>
</feature>
<dbReference type="PROSITE" id="PS51257">
    <property type="entry name" value="PROKAR_LIPOPROTEIN"/>
    <property type="match status" value="1"/>
</dbReference>
<dbReference type="InterPro" id="IPR011706">
    <property type="entry name" value="Cu-oxidase_C"/>
</dbReference>
<evidence type="ECO:0000256" key="5">
    <source>
        <dbReference type="SAM" id="SignalP"/>
    </source>
</evidence>
<gene>
    <name evidence="9" type="ORF">Q5741_10040</name>
</gene>
<dbReference type="InterPro" id="IPR001117">
    <property type="entry name" value="Cu-oxidase_2nd"/>
</dbReference>
<keyword evidence="2" id="KW-0560">Oxidoreductase</keyword>
<evidence type="ECO:0000256" key="1">
    <source>
        <dbReference type="ARBA" id="ARBA00022723"/>
    </source>
</evidence>
<dbReference type="PROSITE" id="PS00079">
    <property type="entry name" value="MULTICOPPER_OXIDASE1"/>
    <property type="match status" value="1"/>
</dbReference>